<evidence type="ECO:0000313" key="8">
    <source>
        <dbReference type="EMBL" id="KJB08547.1"/>
    </source>
</evidence>
<reference evidence="8 9" key="1">
    <citation type="journal article" date="2012" name="Nature">
        <title>Repeated polyploidization of Gossypium genomes and the evolution of spinnable cotton fibres.</title>
        <authorList>
            <person name="Paterson A.H."/>
            <person name="Wendel J.F."/>
            <person name="Gundlach H."/>
            <person name="Guo H."/>
            <person name="Jenkins J."/>
            <person name="Jin D."/>
            <person name="Llewellyn D."/>
            <person name="Showmaker K.C."/>
            <person name="Shu S."/>
            <person name="Udall J."/>
            <person name="Yoo M.J."/>
            <person name="Byers R."/>
            <person name="Chen W."/>
            <person name="Doron-Faigenboim A."/>
            <person name="Duke M.V."/>
            <person name="Gong L."/>
            <person name="Grimwood J."/>
            <person name="Grover C."/>
            <person name="Grupp K."/>
            <person name="Hu G."/>
            <person name="Lee T.H."/>
            <person name="Li J."/>
            <person name="Lin L."/>
            <person name="Liu T."/>
            <person name="Marler B.S."/>
            <person name="Page J.T."/>
            <person name="Roberts A.W."/>
            <person name="Romanel E."/>
            <person name="Sanders W.S."/>
            <person name="Szadkowski E."/>
            <person name="Tan X."/>
            <person name="Tang H."/>
            <person name="Xu C."/>
            <person name="Wang J."/>
            <person name="Wang Z."/>
            <person name="Zhang D."/>
            <person name="Zhang L."/>
            <person name="Ashrafi H."/>
            <person name="Bedon F."/>
            <person name="Bowers J.E."/>
            <person name="Brubaker C.L."/>
            <person name="Chee P.W."/>
            <person name="Das S."/>
            <person name="Gingle A.R."/>
            <person name="Haigler C.H."/>
            <person name="Harker D."/>
            <person name="Hoffmann L.V."/>
            <person name="Hovav R."/>
            <person name="Jones D.C."/>
            <person name="Lemke C."/>
            <person name="Mansoor S."/>
            <person name="ur Rahman M."/>
            <person name="Rainville L.N."/>
            <person name="Rambani A."/>
            <person name="Reddy U.K."/>
            <person name="Rong J.K."/>
            <person name="Saranga Y."/>
            <person name="Scheffler B.E."/>
            <person name="Scheffler J.A."/>
            <person name="Stelly D.M."/>
            <person name="Triplett B.A."/>
            <person name="Van Deynze A."/>
            <person name="Vaslin M.F."/>
            <person name="Waghmare V.N."/>
            <person name="Walford S.A."/>
            <person name="Wright R.J."/>
            <person name="Zaki E.A."/>
            <person name="Zhang T."/>
            <person name="Dennis E.S."/>
            <person name="Mayer K.F."/>
            <person name="Peterson D.G."/>
            <person name="Rokhsar D.S."/>
            <person name="Wang X."/>
            <person name="Schmutz J."/>
        </authorList>
    </citation>
    <scope>NUCLEOTIDE SEQUENCE [LARGE SCALE GENOMIC DNA]</scope>
</reference>
<organism evidence="8 9">
    <name type="scientific">Gossypium raimondii</name>
    <name type="common">Peruvian cotton</name>
    <name type="synonym">Gossypium klotzschianum subsp. raimondii</name>
    <dbReference type="NCBI Taxonomy" id="29730"/>
    <lineage>
        <taxon>Eukaryota</taxon>
        <taxon>Viridiplantae</taxon>
        <taxon>Streptophyta</taxon>
        <taxon>Embryophyta</taxon>
        <taxon>Tracheophyta</taxon>
        <taxon>Spermatophyta</taxon>
        <taxon>Magnoliopsida</taxon>
        <taxon>eudicotyledons</taxon>
        <taxon>Gunneridae</taxon>
        <taxon>Pentapetalae</taxon>
        <taxon>rosids</taxon>
        <taxon>malvids</taxon>
        <taxon>Malvales</taxon>
        <taxon>Malvaceae</taxon>
        <taxon>Malvoideae</taxon>
        <taxon>Gossypium</taxon>
    </lineage>
</organism>
<accession>A0A0D2LWL2</accession>
<dbReference type="GO" id="GO:0019898">
    <property type="term" value="C:extrinsic component of membrane"/>
    <property type="evidence" value="ECO:0007669"/>
    <property type="project" value="InterPro"/>
</dbReference>
<dbReference type="OMA" id="PTLMMKH"/>
<dbReference type="GO" id="GO:0005509">
    <property type="term" value="F:calcium ion binding"/>
    <property type="evidence" value="ECO:0007669"/>
    <property type="project" value="InterPro"/>
</dbReference>
<dbReference type="Pfam" id="PF05757">
    <property type="entry name" value="PsbQ"/>
    <property type="match status" value="1"/>
</dbReference>
<dbReference type="PANTHER" id="PTHR33399:SF6">
    <property type="entry name" value="PSBQ-LIKE PROTEIN 3, CHLOROPLASTIC"/>
    <property type="match status" value="1"/>
</dbReference>
<evidence type="ECO:0000256" key="4">
    <source>
        <dbReference type="ARBA" id="ARBA00022946"/>
    </source>
</evidence>
<dbReference type="GO" id="GO:0009654">
    <property type="term" value="C:photosystem II oxygen evolving complex"/>
    <property type="evidence" value="ECO:0007669"/>
    <property type="project" value="InterPro"/>
</dbReference>
<dbReference type="Gene3D" id="1.20.120.290">
    <property type="entry name" value="Oxygen-evolving enhancer protein 3 (PsbQ), four-helix up-down bundle"/>
    <property type="match status" value="1"/>
</dbReference>
<evidence type="ECO:0000256" key="1">
    <source>
        <dbReference type="ARBA" id="ARBA00004622"/>
    </source>
</evidence>
<keyword evidence="2" id="KW-0150">Chloroplast</keyword>
<dbReference type="SUPFAM" id="SSF101112">
    <property type="entry name" value="Oxygen-evolving enhancer protein 3"/>
    <property type="match status" value="1"/>
</dbReference>
<dbReference type="GO" id="GO:0009767">
    <property type="term" value="P:photosynthetic electron transport chain"/>
    <property type="evidence" value="ECO:0007669"/>
    <property type="project" value="TreeGrafter"/>
</dbReference>
<dbReference type="PANTHER" id="PTHR33399">
    <property type="entry name" value="OXYGEN-EVOLVING ENHANCER PROTEIN 3-1, CHLOROPLASTIC"/>
    <property type="match status" value="1"/>
</dbReference>
<dbReference type="AlphaFoldDB" id="A0A0D2LWL2"/>
<dbReference type="InterPro" id="IPR023222">
    <property type="entry name" value="PsbQ-like_dom_sf"/>
</dbReference>
<dbReference type="Proteomes" id="UP000032304">
    <property type="component" value="Chromosome 1"/>
</dbReference>
<comment type="subcellular location">
    <subcellularLocation>
        <location evidence="1">Plastid</location>
        <location evidence="1">Chloroplast thylakoid membrane</location>
        <topology evidence="1">Peripheral membrane protein</topology>
        <orientation evidence="1">Lumenal side</orientation>
    </subcellularLocation>
</comment>
<keyword evidence="4" id="KW-0809">Transit peptide</keyword>
<protein>
    <recommendedName>
        <fullName evidence="10">PsbQ-like protein 3, chloroplastic</fullName>
    </recommendedName>
</protein>
<dbReference type="InterPro" id="IPR008797">
    <property type="entry name" value="PSII_PsbQ"/>
</dbReference>
<proteinExistence type="inferred from homology"/>
<dbReference type="OrthoDB" id="667835at2759"/>
<keyword evidence="9" id="KW-1185">Reference proteome</keyword>
<gene>
    <name evidence="8" type="ORF">B456_001G088400</name>
</gene>
<evidence type="ECO:0000256" key="7">
    <source>
        <dbReference type="ARBA" id="ARBA00035649"/>
    </source>
</evidence>
<evidence type="ECO:0000313" key="9">
    <source>
        <dbReference type="Proteomes" id="UP000032304"/>
    </source>
</evidence>
<comment type="similarity">
    <text evidence="7">Belongs to the PsbQ family.</text>
</comment>
<dbReference type="InterPro" id="IPR054099">
    <property type="entry name" value="PSII_PsbQ_pln"/>
</dbReference>
<sequence length="182" mass="20720">MIALRPVLVPYTSQTLLTSHGKPTLMMKHRNEMSEKKLVYKNRRVGILVITTMAASFSSSLNNIACGLDLRMVAPDQTIEEAKNGIQNHAKGLLQVKDLIELKAWREAQKELRKSSSLLKQDIYTIIQAKPGNERQNLRKLYFNLFNSVSKLDYAARDEDESKVLQCYDKIVLALNEILSEL</sequence>
<keyword evidence="6" id="KW-0472">Membrane</keyword>
<dbReference type="KEGG" id="gra:105789218"/>
<evidence type="ECO:0000256" key="2">
    <source>
        <dbReference type="ARBA" id="ARBA00022528"/>
    </source>
</evidence>
<evidence type="ECO:0008006" key="10">
    <source>
        <dbReference type="Google" id="ProtNLM"/>
    </source>
</evidence>
<dbReference type="STRING" id="29730.A0A0D2LWL2"/>
<dbReference type="EMBL" id="CM001740">
    <property type="protein sequence ID" value="KJB08547.1"/>
    <property type="molecule type" value="Genomic_DNA"/>
</dbReference>
<dbReference type="eggNOG" id="ENOG502S24S">
    <property type="taxonomic scope" value="Eukaryota"/>
</dbReference>
<evidence type="ECO:0000256" key="6">
    <source>
        <dbReference type="ARBA" id="ARBA00023136"/>
    </source>
</evidence>
<evidence type="ECO:0000256" key="5">
    <source>
        <dbReference type="ARBA" id="ARBA00023078"/>
    </source>
</evidence>
<dbReference type="GO" id="GO:0009535">
    <property type="term" value="C:chloroplast thylakoid membrane"/>
    <property type="evidence" value="ECO:0007669"/>
    <property type="project" value="UniProtKB-SubCell"/>
</dbReference>
<dbReference type="FunFam" id="1.20.120.290:FF:000004">
    <property type="entry name" value="Oxygen-evolving enhancer protein 3"/>
    <property type="match status" value="1"/>
</dbReference>
<dbReference type="Gramene" id="KJB08547">
    <property type="protein sequence ID" value="KJB08547"/>
    <property type="gene ID" value="B456_001G088400"/>
</dbReference>
<keyword evidence="5" id="KW-0793">Thylakoid</keyword>
<evidence type="ECO:0000256" key="3">
    <source>
        <dbReference type="ARBA" id="ARBA00022640"/>
    </source>
</evidence>
<name>A0A0D2LWL2_GOSRA</name>
<keyword evidence="3" id="KW-0934">Plastid</keyword>